<dbReference type="FunCoup" id="A0A6C2YTK9">
    <property type="interactions" value="12"/>
</dbReference>
<keyword evidence="1" id="KW-0472">Membrane</keyword>
<keyword evidence="1" id="KW-0812">Transmembrane</keyword>
<evidence type="ECO:0000259" key="2">
    <source>
        <dbReference type="PROSITE" id="PS50011"/>
    </source>
</evidence>
<dbReference type="InterPro" id="IPR011009">
    <property type="entry name" value="Kinase-like_dom_sf"/>
</dbReference>
<dbReference type="EMBL" id="LR593887">
    <property type="protein sequence ID" value="VTS07492.1"/>
    <property type="molecule type" value="Genomic_DNA"/>
</dbReference>
<reference evidence="3" key="1">
    <citation type="submission" date="2019-04" db="EMBL/GenBank/DDBJ databases">
        <authorList>
            <consortium name="Science for Life Laboratories"/>
        </authorList>
    </citation>
    <scope>NUCLEOTIDE SEQUENCE</scope>
    <source>
        <strain evidence="3">MBLW1</strain>
    </source>
</reference>
<feature type="transmembrane region" description="Helical" evidence="1">
    <location>
        <begin position="396"/>
        <end position="414"/>
    </location>
</feature>
<accession>A0A6C2YTK9</accession>
<dbReference type="Pfam" id="PF00069">
    <property type="entry name" value="Pkinase"/>
    <property type="match status" value="1"/>
</dbReference>
<sequence length="672" mass="76127">MTKLGSELIDASGNRIRLDRQLASGGEGAVHSLEHSPNLVAKIYHQPPSPQTVQKVAAMTQLANPKILTCTAWPTQLLFSPESRRPVGFLMPRVLESQSIQCLYNPIQRIRTFPNAGWKFQLRVAKNLVAAFDEVHQTGCIVGDVNQSNVMVSNQALVHLIDCDSFQIPWNGQQFLCEVGVPHYTPPELQGRSFRGVQRTRNHDLFGLAVLIYQLLFVGRHPYAGIYLGTGDPSFEQLIAEYRFSQGPAAQSWNMQPPPHTPTFASIPDNVGRMFRSAFERGSEAGTRATTQQWLHVLGQLEATTTDCTVDPGHTYWNGAKSCVWCEIAQKGGPEYYFGVGTDSAEFAVDEAQLQVIEQRLRDAGPFDFPIDRKTHAPRTPPIGKPIPDELDEHQLTAIILTATLGICLVAFPFGVIHPAFAIIALFAGILFGSWLTVHLLQSPWHQEYRQRMRVLAEQERILRHTEKRWQEVVQSYQTTHAQTTNQLVHDLRTCRDLAAQYQHERHQLVSHAHQLAFQRHLRLYLLADADIPRIGAGRKQVLASHRIVSAVDIDVVRIQNIKGFGEVLTAQLLEWRTWVERQFQFDPNAALAPAEKRKLNLPFRSRQQQLLAGMATHLQRLESLLPSCQSELRVMVPALRKAIQSHLQAKADFEVMSDRQMRWLPWLHRRR</sequence>
<dbReference type="GO" id="GO:0005524">
    <property type="term" value="F:ATP binding"/>
    <property type="evidence" value="ECO:0007669"/>
    <property type="project" value="InterPro"/>
</dbReference>
<gene>
    <name evidence="3" type="ORF">GMBLW1_41250</name>
</gene>
<evidence type="ECO:0000313" key="4">
    <source>
        <dbReference type="Proteomes" id="UP000464378"/>
    </source>
</evidence>
<dbReference type="SUPFAM" id="SSF56112">
    <property type="entry name" value="Protein kinase-like (PK-like)"/>
    <property type="match status" value="1"/>
</dbReference>
<dbReference type="GO" id="GO:0004674">
    <property type="term" value="F:protein serine/threonine kinase activity"/>
    <property type="evidence" value="ECO:0007669"/>
    <property type="project" value="TreeGrafter"/>
</dbReference>
<dbReference type="AlphaFoldDB" id="A0A6C2YTK9"/>
<name>A0A6C2YTK9_9BACT</name>
<dbReference type="EMBL" id="LR586016">
    <property type="protein sequence ID" value="VIP05068.1"/>
    <property type="molecule type" value="Genomic_DNA"/>
</dbReference>
<keyword evidence="4" id="KW-1185">Reference proteome</keyword>
<dbReference type="InterPro" id="IPR051681">
    <property type="entry name" value="Ser/Thr_Kinases-Pseudokinases"/>
</dbReference>
<dbReference type="Proteomes" id="UP000464378">
    <property type="component" value="Chromosome"/>
</dbReference>
<organism evidence="3">
    <name type="scientific">Tuwongella immobilis</name>
    <dbReference type="NCBI Taxonomy" id="692036"/>
    <lineage>
        <taxon>Bacteria</taxon>
        <taxon>Pseudomonadati</taxon>
        <taxon>Planctomycetota</taxon>
        <taxon>Planctomycetia</taxon>
        <taxon>Gemmatales</taxon>
        <taxon>Gemmataceae</taxon>
        <taxon>Tuwongella</taxon>
    </lineage>
</organism>
<feature type="domain" description="Protein kinase" evidence="2">
    <location>
        <begin position="16"/>
        <end position="317"/>
    </location>
</feature>
<dbReference type="RefSeq" id="WP_162660068.1">
    <property type="nucleotide sequence ID" value="NZ_LR593887.1"/>
</dbReference>
<dbReference type="KEGG" id="tim:GMBLW1_41250"/>
<keyword evidence="1" id="KW-1133">Transmembrane helix</keyword>
<feature type="transmembrane region" description="Helical" evidence="1">
    <location>
        <begin position="420"/>
        <end position="441"/>
    </location>
</feature>
<dbReference type="InParanoid" id="A0A6C2YTK9"/>
<evidence type="ECO:0000256" key="1">
    <source>
        <dbReference type="SAM" id="Phobius"/>
    </source>
</evidence>
<dbReference type="InterPro" id="IPR000719">
    <property type="entry name" value="Prot_kinase_dom"/>
</dbReference>
<dbReference type="PANTHER" id="PTHR44329">
    <property type="entry name" value="SERINE/THREONINE-PROTEIN KINASE TNNI3K-RELATED"/>
    <property type="match status" value="1"/>
</dbReference>
<protein>
    <recommendedName>
        <fullName evidence="2">Protein kinase domain-containing protein</fullName>
    </recommendedName>
</protein>
<dbReference type="Gene3D" id="1.10.510.10">
    <property type="entry name" value="Transferase(Phosphotransferase) domain 1"/>
    <property type="match status" value="1"/>
</dbReference>
<dbReference type="PROSITE" id="PS50011">
    <property type="entry name" value="PROTEIN_KINASE_DOM"/>
    <property type="match status" value="1"/>
</dbReference>
<evidence type="ECO:0000313" key="3">
    <source>
        <dbReference type="EMBL" id="VIP05068.1"/>
    </source>
</evidence>
<proteinExistence type="predicted"/>